<keyword evidence="4" id="KW-0862">Zinc</keyword>
<evidence type="ECO:0000313" key="8">
    <source>
        <dbReference type="Proteomes" id="UP000319375"/>
    </source>
</evidence>
<dbReference type="Proteomes" id="UP000319375">
    <property type="component" value="Unassembled WGS sequence"/>
</dbReference>
<accession>A0A5C5S731</accession>
<dbReference type="InterPro" id="IPR011032">
    <property type="entry name" value="GroES-like_sf"/>
</dbReference>
<keyword evidence="8" id="KW-1185">Reference proteome</keyword>
<protein>
    <submittedName>
        <fullName evidence="7">Zinc-binding dehydrogenase</fullName>
    </submittedName>
</protein>
<proteinExistence type="inferred from homology"/>
<dbReference type="GO" id="GO:0016491">
    <property type="term" value="F:oxidoreductase activity"/>
    <property type="evidence" value="ECO:0007669"/>
    <property type="project" value="UniProtKB-KW"/>
</dbReference>
<comment type="caution">
    <text evidence="7">The sequence shown here is derived from an EMBL/GenBank/DDBJ whole genome shotgun (WGS) entry which is preliminary data.</text>
</comment>
<dbReference type="PANTHER" id="PTHR43161">
    <property type="entry name" value="SORBITOL DEHYDROGENASE"/>
    <property type="match status" value="1"/>
</dbReference>
<dbReference type="InterPro" id="IPR013154">
    <property type="entry name" value="ADH-like_N"/>
</dbReference>
<comment type="similarity">
    <text evidence="2">Belongs to the zinc-containing alcohol dehydrogenase family.</text>
</comment>
<keyword evidence="5" id="KW-0560">Oxidoreductase</keyword>
<sequence length="348" mass="34974">MRGDDVNLGVVAHAAGDLRVEELPEPSPSLDEAVIAIEYGGVCGSDLHYWQHGAAGTSILRAPMLLGHEVVGVVARAAADGSGPAPGTPVAVHPGTPHAIDGVPYPKDRPNLAPAATYLGSAAHVPHCDGAFARRVALPTRMLRALPAGIGARDAALIEPAAVAWHGLARAGDVAGKRVAVIGAGPIGLLAIAVALHHGATEVVATDVAAGPRERALTLGAAAALDARESDAIAALHADVVLESSGTVPGLHAAVDAAARGGVVVLLGLQRAGDIDFPAAQAITRELDLRGALRFNDEIDEVIAALADGSLDVRGVVTHVLPAADAAAAFAIARDPAASGKVLLDFRA</sequence>
<dbReference type="InterPro" id="IPR013149">
    <property type="entry name" value="ADH-like_C"/>
</dbReference>
<dbReference type="Gene3D" id="3.40.50.720">
    <property type="entry name" value="NAD(P)-binding Rossmann-like Domain"/>
    <property type="match status" value="1"/>
</dbReference>
<dbReference type="Gene3D" id="3.90.180.10">
    <property type="entry name" value="Medium-chain alcohol dehydrogenases, catalytic domain"/>
    <property type="match status" value="1"/>
</dbReference>
<dbReference type="AlphaFoldDB" id="A0A5C5S731"/>
<evidence type="ECO:0000256" key="3">
    <source>
        <dbReference type="ARBA" id="ARBA00022723"/>
    </source>
</evidence>
<comment type="cofactor">
    <cofactor evidence="1">
        <name>Zn(2+)</name>
        <dbReference type="ChEBI" id="CHEBI:29105"/>
    </cofactor>
</comment>
<dbReference type="OrthoDB" id="9797931at2"/>
<dbReference type="SUPFAM" id="SSF50129">
    <property type="entry name" value="GroES-like"/>
    <property type="match status" value="1"/>
</dbReference>
<evidence type="ECO:0000256" key="1">
    <source>
        <dbReference type="ARBA" id="ARBA00001947"/>
    </source>
</evidence>
<dbReference type="GO" id="GO:0046872">
    <property type="term" value="F:metal ion binding"/>
    <property type="evidence" value="ECO:0007669"/>
    <property type="project" value="UniProtKB-KW"/>
</dbReference>
<organism evidence="7 8">
    <name type="scientific">Tsukamurella conjunctivitidis</name>
    <dbReference type="NCBI Taxonomy" id="2592068"/>
    <lineage>
        <taxon>Bacteria</taxon>
        <taxon>Bacillati</taxon>
        <taxon>Actinomycetota</taxon>
        <taxon>Actinomycetes</taxon>
        <taxon>Mycobacteriales</taxon>
        <taxon>Tsukamurellaceae</taxon>
        <taxon>Tsukamurella</taxon>
    </lineage>
</organism>
<evidence type="ECO:0000256" key="5">
    <source>
        <dbReference type="ARBA" id="ARBA00023002"/>
    </source>
</evidence>
<feature type="domain" description="Enoyl reductase (ER)" evidence="6">
    <location>
        <begin position="16"/>
        <end position="344"/>
    </location>
</feature>
<dbReference type="InterPro" id="IPR036291">
    <property type="entry name" value="NAD(P)-bd_dom_sf"/>
</dbReference>
<dbReference type="InterPro" id="IPR020843">
    <property type="entry name" value="ER"/>
</dbReference>
<reference evidence="7 8" key="1">
    <citation type="submission" date="2019-06" db="EMBL/GenBank/DDBJ databases">
        <title>Tsukamurella conjunctivitidis sp. nov., Tsukamurella assacharolytica sp. nov. and Tsukamurella sputae sp. nov. isolated from patients with conjunctivitis, bacteraemia (lymphoma) and respiratory infection (sputum) in Hong Kong.</title>
        <authorList>
            <person name="Teng J.L.L."/>
            <person name="Lee H.H."/>
            <person name="Fong J.Y.H."/>
            <person name="Fok K.M.N."/>
            <person name="Lau S.K.P."/>
            <person name="Woo P.C.Y."/>
        </authorList>
    </citation>
    <scope>NUCLEOTIDE SEQUENCE [LARGE SCALE GENOMIC DNA]</scope>
    <source>
        <strain evidence="7 8">HKU72</strain>
    </source>
</reference>
<dbReference type="SMART" id="SM00829">
    <property type="entry name" value="PKS_ER"/>
    <property type="match status" value="1"/>
</dbReference>
<evidence type="ECO:0000256" key="4">
    <source>
        <dbReference type="ARBA" id="ARBA00022833"/>
    </source>
</evidence>
<dbReference type="SUPFAM" id="SSF51735">
    <property type="entry name" value="NAD(P)-binding Rossmann-fold domains"/>
    <property type="match status" value="1"/>
</dbReference>
<evidence type="ECO:0000313" key="7">
    <source>
        <dbReference type="EMBL" id="TWS30672.1"/>
    </source>
</evidence>
<dbReference type="PANTHER" id="PTHR43161:SF9">
    <property type="entry name" value="SORBITOL DEHYDROGENASE"/>
    <property type="match status" value="1"/>
</dbReference>
<gene>
    <name evidence="7" type="ORF">FK530_02035</name>
</gene>
<dbReference type="Pfam" id="PF08240">
    <property type="entry name" value="ADH_N"/>
    <property type="match status" value="1"/>
</dbReference>
<keyword evidence="3" id="KW-0479">Metal-binding</keyword>
<evidence type="ECO:0000259" key="6">
    <source>
        <dbReference type="SMART" id="SM00829"/>
    </source>
</evidence>
<evidence type="ECO:0000256" key="2">
    <source>
        <dbReference type="ARBA" id="ARBA00008072"/>
    </source>
</evidence>
<dbReference type="EMBL" id="VIGX01000001">
    <property type="protein sequence ID" value="TWS30672.1"/>
    <property type="molecule type" value="Genomic_DNA"/>
</dbReference>
<dbReference type="Pfam" id="PF00107">
    <property type="entry name" value="ADH_zinc_N"/>
    <property type="match status" value="1"/>
</dbReference>
<name>A0A5C5S731_9ACTN</name>